<dbReference type="GO" id="GO:0016627">
    <property type="term" value="F:oxidoreductase activity, acting on the CH-CH group of donors"/>
    <property type="evidence" value="ECO:0007669"/>
    <property type="project" value="TreeGrafter"/>
</dbReference>
<dbReference type="SUPFAM" id="SSF50475">
    <property type="entry name" value="FMN-binding split barrel"/>
    <property type="match status" value="1"/>
</dbReference>
<organism evidence="3 4">
    <name type="scientific">Gandjariella thermophila</name>
    <dbReference type="NCBI Taxonomy" id="1931992"/>
    <lineage>
        <taxon>Bacteria</taxon>
        <taxon>Bacillati</taxon>
        <taxon>Actinomycetota</taxon>
        <taxon>Actinomycetes</taxon>
        <taxon>Pseudonocardiales</taxon>
        <taxon>Pseudonocardiaceae</taxon>
        <taxon>Gandjariella</taxon>
    </lineage>
</organism>
<dbReference type="InterPro" id="IPR012349">
    <property type="entry name" value="Split_barrel_FMN-bd"/>
</dbReference>
<dbReference type="RefSeq" id="WP_137816836.1">
    <property type="nucleotide sequence ID" value="NZ_BJFL01000068.1"/>
</dbReference>
<accession>A0A4D4JJ53</accession>
<gene>
    <name evidence="3" type="ORF">GTS_55660</name>
</gene>
<evidence type="ECO:0000313" key="4">
    <source>
        <dbReference type="Proteomes" id="UP000298860"/>
    </source>
</evidence>
<evidence type="ECO:0000256" key="1">
    <source>
        <dbReference type="ARBA" id="ARBA00023002"/>
    </source>
</evidence>
<keyword evidence="4" id="KW-1185">Reference proteome</keyword>
<proteinExistence type="predicted"/>
<sequence>MPFTEAELAYLASQRLGRLATAQPDGTLQVNPVGFRYNPDTKTIDIGGFNMASTRKFRNVAANGRVAFVVDDIASVQPWRVRCLEIRGTAEAIGAPTDSAYDHSIGTDGAIIRIHPDRVISFGIDDPDREAHDLVPNNRDVTESTN</sequence>
<dbReference type="GO" id="GO:0005829">
    <property type="term" value="C:cytosol"/>
    <property type="evidence" value="ECO:0007669"/>
    <property type="project" value="TreeGrafter"/>
</dbReference>
<evidence type="ECO:0000259" key="2">
    <source>
        <dbReference type="Pfam" id="PF01243"/>
    </source>
</evidence>
<dbReference type="NCBIfam" id="TIGR04023">
    <property type="entry name" value="PPOX_MSMEG_5819"/>
    <property type="match status" value="1"/>
</dbReference>
<dbReference type="OrthoDB" id="3693562at2"/>
<dbReference type="AlphaFoldDB" id="A0A4D4JJ53"/>
<evidence type="ECO:0000313" key="3">
    <source>
        <dbReference type="EMBL" id="GDY33933.1"/>
    </source>
</evidence>
<dbReference type="EMBL" id="BJFL01000068">
    <property type="protein sequence ID" value="GDY33933.1"/>
    <property type="molecule type" value="Genomic_DNA"/>
</dbReference>
<dbReference type="PANTHER" id="PTHR35176">
    <property type="entry name" value="HEME OXYGENASE HI_0854-RELATED"/>
    <property type="match status" value="1"/>
</dbReference>
<dbReference type="InterPro" id="IPR011576">
    <property type="entry name" value="Pyridox_Oxase_N"/>
</dbReference>
<dbReference type="PANTHER" id="PTHR35176:SF6">
    <property type="entry name" value="HEME OXYGENASE HI_0854-RELATED"/>
    <property type="match status" value="1"/>
</dbReference>
<dbReference type="InterPro" id="IPR052019">
    <property type="entry name" value="F420H2_bilvrd_red/Heme_oxyg"/>
</dbReference>
<name>A0A4D4JJ53_9PSEU</name>
<feature type="domain" description="Pyridoxamine 5'-phosphate oxidase N-terminal" evidence="2">
    <location>
        <begin position="4"/>
        <end position="99"/>
    </location>
</feature>
<dbReference type="Proteomes" id="UP000298860">
    <property type="component" value="Unassembled WGS sequence"/>
</dbReference>
<reference evidence="4" key="1">
    <citation type="submission" date="2019-04" db="EMBL/GenBank/DDBJ databases">
        <title>Draft genome sequence of Pseudonocardiaceae bacterium SL3-2-4.</title>
        <authorList>
            <person name="Ningsih F."/>
            <person name="Yokota A."/>
            <person name="Sakai Y."/>
            <person name="Nanatani K."/>
            <person name="Yabe S."/>
            <person name="Oetari A."/>
            <person name="Sjamsuridzal W."/>
        </authorList>
    </citation>
    <scope>NUCLEOTIDE SEQUENCE [LARGE SCALE GENOMIC DNA]</scope>
    <source>
        <strain evidence="4">SL3-2-4</strain>
    </source>
</reference>
<dbReference type="InterPro" id="IPR024031">
    <property type="entry name" value="MSMEG_5819/OxyR"/>
</dbReference>
<comment type="caution">
    <text evidence="3">The sequence shown here is derived from an EMBL/GenBank/DDBJ whole genome shotgun (WGS) entry which is preliminary data.</text>
</comment>
<dbReference type="Gene3D" id="2.30.110.10">
    <property type="entry name" value="Electron Transport, Fmn-binding Protein, Chain A"/>
    <property type="match status" value="1"/>
</dbReference>
<dbReference type="GO" id="GO:0070967">
    <property type="term" value="F:coenzyme F420 binding"/>
    <property type="evidence" value="ECO:0007669"/>
    <property type="project" value="TreeGrafter"/>
</dbReference>
<dbReference type="Pfam" id="PF01243">
    <property type="entry name" value="PNPOx_N"/>
    <property type="match status" value="1"/>
</dbReference>
<keyword evidence="1" id="KW-0560">Oxidoreductase</keyword>
<protein>
    <submittedName>
        <fullName evidence="3">PPOX class F420-dependent oxidoreductase</fullName>
    </submittedName>
</protein>